<evidence type="ECO:0000313" key="2">
    <source>
        <dbReference type="Proteomes" id="UP000018439"/>
    </source>
</evidence>
<gene>
    <name evidence="1" type="ORF">Bcop_2106</name>
</gene>
<protein>
    <submittedName>
        <fullName evidence="1">Uncharacterized protein</fullName>
    </submittedName>
</protein>
<organism evidence="1 2">
    <name type="scientific">Bacteroides coprosuis DSM 18011</name>
    <dbReference type="NCBI Taxonomy" id="679937"/>
    <lineage>
        <taxon>Bacteria</taxon>
        <taxon>Pseudomonadati</taxon>
        <taxon>Bacteroidota</taxon>
        <taxon>Bacteroidia</taxon>
        <taxon>Bacteroidales</taxon>
        <taxon>Bacteroidaceae</taxon>
        <taxon>Bacteroides</taxon>
    </lineage>
</organism>
<evidence type="ECO:0000313" key="1">
    <source>
        <dbReference type="EMBL" id="EGJ72278.1"/>
    </source>
</evidence>
<dbReference type="OrthoDB" id="1324326at2"/>
<reference evidence="1 2" key="1">
    <citation type="journal article" date="2011" name="Stand. Genomic Sci.">
        <title>Non-contiguous finished genome sequence of Bacteroides coprosuis type strain (PC139).</title>
        <authorList>
            <person name="Land M."/>
            <person name="Held B."/>
            <person name="Gronow S."/>
            <person name="Abt B."/>
            <person name="Lucas S."/>
            <person name="Del Rio T.G."/>
            <person name="Nolan M."/>
            <person name="Tice H."/>
            <person name="Cheng J.F."/>
            <person name="Pitluck S."/>
            <person name="Liolios K."/>
            <person name="Pagani I."/>
            <person name="Ivanova N."/>
            <person name="Mavromatis K."/>
            <person name="Mikhailova N."/>
            <person name="Pati A."/>
            <person name="Tapia R."/>
            <person name="Han C."/>
            <person name="Goodwin L."/>
            <person name="Chen A."/>
            <person name="Palaniappan K."/>
            <person name="Hauser L."/>
            <person name="Brambilla E.M."/>
            <person name="Rohde M."/>
            <person name="Goker M."/>
            <person name="Detter J.C."/>
            <person name="Woyke T."/>
            <person name="Bristow J."/>
            <person name="Eisen J.A."/>
            <person name="Markowitz V."/>
            <person name="Hugenholtz P."/>
            <person name="Kyrpides N.C."/>
            <person name="Klenk H.P."/>
            <person name="Lapidus A."/>
        </authorList>
    </citation>
    <scope>NUCLEOTIDE SEQUENCE</scope>
    <source>
        <strain evidence="1 2">DSM 18011</strain>
    </source>
</reference>
<sequence length="628" mass="73800">MKDLTPLNKDLVKLFDFLFKNNVRYFNKSEFKNLDELFLDEVIRENKDNSELLDINTNPLFFDSLLMYIELEMKKGIPKNISDSFRFIDDFDERKRENNEANVINAFDDILNTLKVHLLQQFEKSVDENPKEFLLSLDNRELRQKHLYKFERIFFEFLPYSNYSIEEIVDICIEVWNKEEARTSLIGFLRDLGTINIEKAKELYTILNKGDSPLRIISYLLIGNYNAGDFQALDFALNLRSIDLTESLFVLARINYMSEDDISEVFNVIEPLNFTCKDIADEQAYLLLHLIKNTKTPNEILQKCYTLLANFITNGTLEIVDSIFHTITYQLDNYESEKYNLLHKYLSKTQNFNIIKTFFFNFKDPQYLFDLIKYSFSAIPTFRFPVEIFRDGISHAWRESKEKTESLILDLFNQHPAFSILAVKIILSASYGSYEIDLLKLDKKESQINAIRSFCRSPINFDKLVLLLLPLRNSRFKDVVLFLQESLSSLVFHSYHETIYESILNVMSESITDKEFIKPIKEALDNYNKLRQLKESIKDIDPIENESDLMQLYYRLEREEQAKMMSKINKGGEGSLMHLFKNTIIVRGNSWKIGDREVSPLGKIESKMLVDGSSYLNPDLYESNLEYI</sequence>
<dbReference type="eggNOG" id="ENOG5033VIF">
    <property type="taxonomic scope" value="Bacteria"/>
</dbReference>
<accession>F3ZTB0</accession>
<dbReference type="HOGENOM" id="CLU_435263_0_0_10"/>
<name>F3ZTB0_9BACE</name>
<dbReference type="Proteomes" id="UP000018439">
    <property type="component" value="Chromosome"/>
</dbReference>
<dbReference type="STRING" id="679937.Bcop_2106"/>
<keyword evidence="2" id="KW-1185">Reference proteome</keyword>
<dbReference type="EMBL" id="CM001167">
    <property type="protein sequence ID" value="EGJ72278.1"/>
    <property type="molecule type" value="Genomic_DNA"/>
</dbReference>
<dbReference type="AlphaFoldDB" id="F3ZTB0"/>
<proteinExistence type="predicted"/>